<reference evidence="1" key="1">
    <citation type="submission" date="2021-10" db="EMBL/GenBank/DDBJ databases">
        <title>Streptomyces nigrumlapis sp.nov.,an antimicrobial producing actinobacterium isolated from Black Gobi rocks.</title>
        <authorList>
            <person name="Wen Y."/>
            <person name="Zhang W."/>
            <person name="Liu X.G."/>
        </authorList>
    </citation>
    <scope>NUCLEOTIDE SEQUENCE</scope>
    <source>
        <strain evidence="1">ST13-2-2</strain>
    </source>
</reference>
<keyword evidence="2" id="KW-1185">Reference proteome</keyword>
<evidence type="ECO:0000313" key="2">
    <source>
        <dbReference type="Proteomes" id="UP000830115"/>
    </source>
</evidence>
<proteinExistence type="predicted"/>
<gene>
    <name evidence="1" type="ORF">K9S39_00400</name>
</gene>
<protein>
    <submittedName>
        <fullName evidence="1">Uncharacterized protein</fullName>
    </submittedName>
</protein>
<sequence>MARLLDARVVRLPRQAVHAAARAAWTAHTAPSRRSCSTPYSSCPSWTLHGPGNQLDWTPPHTAEETLAEFLTAVRTGEGMRALPLKPRALFG</sequence>
<dbReference type="RefSeq" id="WP_248861306.1">
    <property type="nucleotide sequence ID" value="NZ_CP086322.1"/>
</dbReference>
<dbReference type="Proteomes" id="UP000830115">
    <property type="component" value="Chromosome"/>
</dbReference>
<evidence type="ECO:0000313" key="1">
    <source>
        <dbReference type="EMBL" id="UQA90566.1"/>
    </source>
</evidence>
<organism evidence="1 2">
    <name type="scientific">Streptomyces halobius</name>
    <dbReference type="NCBI Taxonomy" id="2879846"/>
    <lineage>
        <taxon>Bacteria</taxon>
        <taxon>Bacillati</taxon>
        <taxon>Actinomycetota</taxon>
        <taxon>Actinomycetes</taxon>
        <taxon>Kitasatosporales</taxon>
        <taxon>Streptomycetaceae</taxon>
        <taxon>Streptomyces</taxon>
    </lineage>
</organism>
<dbReference type="EMBL" id="CP086322">
    <property type="protein sequence ID" value="UQA90566.1"/>
    <property type="molecule type" value="Genomic_DNA"/>
</dbReference>
<accession>A0ABY4M2V2</accession>
<name>A0ABY4M2V2_9ACTN</name>